<feature type="transmembrane region" description="Helical" evidence="1">
    <location>
        <begin position="35"/>
        <end position="59"/>
    </location>
</feature>
<keyword evidence="3" id="KW-1185">Reference proteome</keyword>
<sequence length="62" mass="6779">MQLQFWIAAGVALLIAIVAGVAEHRRRTRRNLEQVGWVPWMAIQMAGLFAALVLVSVALHAG</sequence>
<evidence type="ECO:0000313" key="3">
    <source>
        <dbReference type="Proteomes" id="UP000531251"/>
    </source>
</evidence>
<dbReference type="RefSeq" id="WP_125977482.1">
    <property type="nucleotide sequence ID" value="NZ_BAAADY010000015.1"/>
</dbReference>
<accession>A0A7X5Y0W6</accession>
<keyword evidence="1" id="KW-0812">Transmembrane</keyword>
<feature type="transmembrane region" description="Helical" evidence="1">
    <location>
        <begin position="6"/>
        <end position="23"/>
    </location>
</feature>
<evidence type="ECO:0000313" key="2">
    <source>
        <dbReference type="EMBL" id="NJB99009.1"/>
    </source>
</evidence>
<comment type="caution">
    <text evidence="2">The sequence shown here is derived from an EMBL/GenBank/DDBJ whole genome shotgun (WGS) entry which is preliminary data.</text>
</comment>
<dbReference type="EMBL" id="JAATJB010000012">
    <property type="protein sequence ID" value="NJB99009.1"/>
    <property type="molecule type" value="Genomic_DNA"/>
</dbReference>
<protein>
    <submittedName>
        <fullName evidence="2">Uncharacterized protein</fullName>
    </submittedName>
</protein>
<organism evidence="2 3">
    <name type="scientific">Sphingomonas trueperi</name>
    <dbReference type="NCBI Taxonomy" id="53317"/>
    <lineage>
        <taxon>Bacteria</taxon>
        <taxon>Pseudomonadati</taxon>
        <taxon>Pseudomonadota</taxon>
        <taxon>Alphaproteobacteria</taxon>
        <taxon>Sphingomonadales</taxon>
        <taxon>Sphingomonadaceae</taxon>
        <taxon>Sphingomonas</taxon>
    </lineage>
</organism>
<name>A0A7X5Y0W6_9SPHN</name>
<dbReference type="Proteomes" id="UP000531251">
    <property type="component" value="Unassembled WGS sequence"/>
</dbReference>
<dbReference type="AlphaFoldDB" id="A0A7X5Y0W6"/>
<keyword evidence="1" id="KW-0472">Membrane</keyword>
<reference evidence="2 3" key="1">
    <citation type="submission" date="2020-03" db="EMBL/GenBank/DDBJ databases">
        <title>Genomic Encyclopedia of Type Strains, Phase IV (KMG-IV): sequencing the most valuable type-strain genomes for metagenomic binning, comparative biology and taxonomic classification.</title>
        <authorList>
            <person name="Goeker M."/>
        </authorList>
    </citation>
    <scope>NUCLEOTIDE SEQUENCE [LARGE SCALE GENOMIC DNA]</scope>
    <source>
        <strain evidence="2 3">DSM 7225</strain>
    </source>
</reference>
<gene>
    <name evidence="2" type="ORF">GGR89_003349</name>
</gene>
<evidence type="ECO:0000256" key="1">
    <source>
        <dbReference type="SAM" id="Phobius"/>
    </source>
</evidence>
<keyword evidence="1" id="KW-1133">Transmembrane helix</keyword>
<proteinExistence type="predicted"/>